<dbReference type="Proteomes" id="UP001164746">
    <property type="component" value="Chromosome 8"/>
</dbReference>
<protein>
    <submittedName>
        <fullName evidence="3">BOLA3-like protein</fullName>
    </submittedName>
</protein>
<evidence type="ECO:0000313" key="5">
    <source>
        <dbReference type="Proteomes" id="UP001164746"/>
    </source>
</evidence>
<keyword evidence="5" id="KW-1185">Reference proteome</keyword>
<dbReference type="Pfam" id="PF01722">
    <property type="entry name" value="BolA"/>
    <property type="match status" value="1"/>
</dbReference>
<organism evidence="3 5">
    <name type="scientific">Mya arenaria</name>
    <name type="common">Soft-shell clam</name>
    <dbReference type="NCBI Taxonomy" id="6604"/>
    <lineage>
        <taxon>Eukaryota</taxon>
        <taxon>Metazoa</taxon>
        <taxon>Spiralia</taxon>
        <taxon>Lophotrochozoa</taxon>
        <taxon>Mollusca</taxon>
        <taxon>Bivalvia</taxon>
        <taxon>Autobranchia</taxon>
        <taxon>Heteroconchia</taxon>
        <taxon>Euheterodonta</taxon>
        <taxon>Imparidentia</taxon>
        <taxon>Neoheterodontei</taxon>
        <taxon>Myida</taxon>
        <taxon>Myoidea</taxon>
        <taxon>Myidae</taxon>
        <taxon>Mya</taxon>
    </lineage>
</organism>
<comment type="similarity">
    <text evidence="1 2">Belongs to the BolA/IbaG family.</text>
</comment>
<evidence type="ECO:0000313" key="4">
    <source>
        <dbReference type="EMBL" id="WAR12418.1"/>
    </source>
</evidence>
<name>A0ABY7ESY4_MYAAR</name>
<dbReference type="EMBL" id="CP111019">
    <property type="protein sequence ID" value="WAR12418.1"/>
    <property type="molecule type" value="Genomic_DNA"/>
</dbReference>
<evidence type="ECO:0000256" key="2">
    <source>
        <dbReference type="RuleBase" id="RU003860"/>
    </source>
</evidence>
<dbReference type="EMBL" id="CP111019">
    <property type="protein sequence ID" value="WAR12385.1"/>
    <property type="molecule type" value="Genomic_DNA"/>
</dbReference>
<dbReference type="PANTHER" id="PTHR46188:SF1">
    <property type="entry name" value="BOLA-LIKE PROTEIN 3"/>
    <property type="match status" value="1"/>
</dbReference>
<dbReference type="InterPro" id="IPR052275">
    <property type="entry name" value="Mt_Fe-S_assembly_factor"/>
</dbReference>
<evidence type="ECO:0000313" key="3">
    <source>
        <dbReference type="EMBL" id="WAR12385.1"/>
    </source>
</evidence>
<dbReference type="SUPFAM" id="SSF82657">
    <property type="entry name" value="BolA-like"/>
    <property type="match status" value="1"/>
</dbReference>
<evidence type="ECO:0000256" key="1">
    <source>
        <dbReference type="ARBA" id="ARBA00005578"/>
    </source>
</evidence>
<dbReference type="Gene3D" id="3.30.300.90">
    <property type="entry name" value="BolA-like"/>
    <property type="match status" value="1"/>
</dbReference>
<dbReference type="InterPro" id="IPR036065">
    <property type="entry name" value="BolA-like_sf"/>
</dbReference>
<reference evidence="3" key="1">
    <citation type="submission" date="2022-11" db="EMBL/GenBank/DDBJ databases">
        <title>Centuries of genome instability and evolution in soft-shell clam transmissible cancer (bioRxiv).</title>
        <authorList>
            <person name="Hart S.F.M."/>
            <person name="Yonemitsu M.A."/>
            <person name="Giersch R.M."/>
            <person name="Beal B.F."/>
            <person name="Arriagada G."/>
            <person name="Davis B.W."/>
            <person name="Ostrander E.A."/>
            <person name="Goff S.P."/>
            <person name="Metzger M.J."/>
        </authorList>
    </citation>
    <scope>NUCLEOTIDE SEQUENCE</scope>
    <source>
        <strain evidence="3">MELC-2E11</strain>
        <tissue evidence="3">Siphon/mantle</tissue>
    </source>
</reference>
<accession>A0ABY7ESY4</accession>
<dbReference type="InterPro" id="IPR002634">
    <property type="entry name" value="BolA"/>
</dbReference>
<proteinExistence type="inferred from homology"/>
<sequence>MQENSLYRGDKSDSKMLRQFLRQSLGNQRRFTYVQMCRRFLSDTKAQDLTEGEQKLLEALKKKFPGHTEVQVADISGGCGAMFEVSIEAEEFRGLKTVKQHMLVNQALKEEIQQMHGMRINTKAPG</sequence>
<dbReference type="PANTHER" id="PTHR46188">
    <property type="entry name" value="BOLA-LIKE PROTEIN 3"/>
    <property type="match status" value="1"/>
</dbReference>
<gene>
    <name evidence="3" type="ORF">MAR_026565</name>
    <name evidence="4" type="ORF">MAR_026598</name>
</gene>